<keyword evidence="3" id="KW-0863">Zinc-finger</keyword>
<dbReference type="PANTHER" id="PTHR12805:SF0">
    <property type="entry name" value="DNA_RNA-BINDING PROTEIN KIN17"/>
    <property type="match status" value="1"/>
</dbReference>
<dbReference type="AlphaFoldDB" id="A0AAU9WIJ1"/>
<dbReference type="SUPFAM" id="SSF57667">
    <property type="entry name" value="beta-beta-alpha zinc fingers"/>
    <property type="match status" value="1"/>
</dbReference>
<dbReference type="GO" id="GO:0006974">
    <property type="term" value="P:DNA damage response"/>
    <property type="evidence" value="ECO:0007669"/>
    <property type="project" value="TreeGrafter"/>
</dbReference>
<comment type="caution">
    <text evidence="7">The sequence shown here is derived from an EMBL/GenBank/DDBJ whole genome shotgun (WGS) entry which is preliminary data.</text>
</comment>
<dbReference type="FunFam" id="1.10.10.2030:FF:000001">
    <property type="entry name" value="DNA/RNA-binding protein KIN17, putative"/>
    <property type="match status" value="1"/>
</dbReference>
<dbReference type="FunFam" id="2.30.30.30:FF:000021">
    <property type="entry name" value="DNA/RNA-binding protein KIN17, putative"/>
    <property type="match status" value="1"/>
</dbReference>
<dbReference type="GO" id="GO:0006260">
    <property type="term" value="P:DNA replication"/>
    <property type="evidence" value="ECO:0007669"/>
    <property type="project" value="TreeGrafter"/>
</dbReference>
<dbReference type="InterPro" id="IPR014722">
    <property type="entry name" value="Rib_uL2_dom2"/>
</dbReference>
<feature type="domain" description="DNA/RNA-binding protein Kin17 WH-like" evidence="6">
    <location>
        <begin position="54"/>
        <end position="180"/>
    </location>
</feature>
<reference evidence="7 8" key="1">
    <citation type="submission" date="2022-05" db="EMBL/GenBank/DDBJ databases">
        <authorList>
            <consortium name="Genoscope - CEA"/>
            <person name="William W."/>
        </authorList>
    </citation>
    <scope>NUCLEOTIDE SEQUENCE [LARGE SCALE GENOMIC DNA]</scope>
</reference>
<dbReference type="InterPro" id="IPR019447">
    <property type="entry name" value="DNA/RNA-bd_Kin17_WH-like_dom"/>
</dbReference>
<feature type="coiled-coil region" evidence="5">
    <location>
        <begin position="151"/>
        <end position="185"/>
    </location>
</feature>
<dbReference type="Gene3D" id="2.30.30.30">
    <property type="match status" value="1"/>
</dbReference>
<evidence type="ECO:0000256" key="1">
    <source>
        <dbReference type="ARBA" id="ARBA00008517"/>
    </source>
</evidence>
<evidence type="ECO:0000313" key="7">
    <source>
        <dbReference type="EMBL" id="CAH3112226.1"/>
    </source>
</evidence>
<dbReference type="Gene3D" id="2.30.30.140">
    <property type="match status" value="1"/>
</dbReference>
<feature type="coiled-coil region" evidence="5">
    <location>
        <begin position="247"/>
        <end position="282"/>
    </location>
</feature>
<dbReference type="InterPro" id="IPR036236">
    <property type="entry name" value="Znf_C2H2_sf"/>
</dbReference>
<dbReference type="Proteomes" id="UP001159428">
    <property type="component" value="Unassembled WGS sequence"/>
</dbReference>
<keyword evidence="2" id="KW-0479">Metal-binding</keyword>
<dbReference type="Gene3D" id="1.10.10.2030">
    <property type="entry name" value="DNA/RNA-binding protein Kin17, conserved domain"/>
    <property type="match status" value="1"/>
</dbReference>
<dbReference type="Pfam" id="PF25095">
    <property type="entry name" value="C2H2-zf_KIN17"/>
    <property type="match status" value="1"/>
</dbReference>
<dbReference type="Pfam" id="PF18131">
    <property type="entry name" value="KN17_SH3"/>
    <property type="match status" value="1"/>
</dbReference>
<dbReference type="InterPro" id="IPR041330">
    <property type="entry name" value="KN17_SH3"/>
</dbReference>
<keyword evidence="5" id="KW-0175">Coiled coil</keyword>
<dbReference type="GO" id="GO:0005634">
    <property type="term" value="C:nucleus"/>
    <property type="evidence" value="ECO:0007669"/>
    <property type="project" value="TreeGrafter"/>
</dbReference>
<keyword evidence="8" id="KW-1185">Reference proteome</keyword>
<dbReference type="InterPro" id="IPR056767">
    <property type="entry name" value="C2H2-Znf_KIN17"/>
</dbReference>
<protein>
    <recommendedName>
        <fullName evidence="6">DNA/RNA-binding protein Kin17 WH-like domain-containing protein</fullName>
    </recommendedName>
</protein>
<keyword evidence="4" id="KW-0862">Zinc</keyword>
<proteinExistence type="inferred from homology"/>
<sequence length="399" mass="46588">MGKEKAGALTPKAISNRIKAKGLQKLRWYCQMCQKQCRDENGFKCHTMSESHQRQLLLLAEDVDKYMDTFSKEFQDTFLKLLKRQFGTRRVRANQVYQDYISDRHHTHMNATQWETLTEFVKWLGKEGHCKVDETEKGWFISYIDRDPDTIERQKAAAAKEKMEMDDEERRTKLLERQIERERARKVDEPKPVFTELKRDNEEEKETRFEHHAGTNLHCCNLQYRAMLSRSIGLPNPIMSASLMPKEKKKEKEKAKESQKRKSALEEIMEMEEQKKMKISRKDNWIAKGIVVKIMTKKLGEKYYKRKGTIKDIKNLFVAVIKMSDGGDVLKVDQEHLETVIPAIGKTVLIVNGAYRGARASLVSLDEKTFSVAVELKDGPHRGKRIDRIPYEDICKVDT</sequence>
<evidence type="ECO:0000313" key="8">
    <source>
        <dbReference type="Proteomes" id="UP001159428"/>
    </source>
</evidence>
<dbReference type="InterPro" id="IPR041995">
    <property type="entry name" value="KOW_KIN17"/>
</dbReference>
<evidence type="ECO:0000256" key="5">
    <source>
        <dbReference type="SAM" id="Coils"/>
    </source>
</evidence>
<evidence type="ECO:0000259" key="6">
    <source>
        <dbReference type="SMART" id="SM01253"/>
    </source>
</evidence>
<dbReference type="EMBL" id="CALNXJ010000013">
    <property type="protein sequence ID" value="CAH3112226.1"/>
    <property type="molecule type" value="Genomic_DNA"/>
</dbReference>
<gene>
    <name evidence="7" type="ORF">PMEA_00005023</name>
</gene>
<accession>A0AAU9WIJ1</accession>
<dbReference type="InterPro" id="IPR037321">
    <property type="entry name" value="KIN17-like"/>
</dbReference>
<name>A0AAU9WIJ1_9CNID</name>
<dbReference type="InterPro" id="IPR038254">
    <property type="entry name" value="KIN17_WH-like_sf"/>
</dbReference>
<dbReference type="CDD" id="cd13155">
    <property type="entry name" value="KOW_KIN17"/>
    <property type="match status" value="1"/>
</dbReference>
<evidence type="ECO:0000256" key="2">
    <source>
        <dbReference type="ARBA" id="ARBA00022723"/>
    </source>
</evidence>
<dbReference type="SMART" id="SM01253">
    <property type="entry name" value="Kin17_mid"/>
    <property type="match status" value="1"/>
</dbReference>
<evidence type="ECO:0000256" key="3">
    <source>
        <dbReference type="ARBA" id="ARBA00022771"/>
    </source>
</evidence>
<dbReference type="PANTHER" id="PTHR12805">
    <property type="entry name" value="KIN17 KIN, ANTIGENIC DETERMINANT OF RECA PROTEIN HOMOLOG"/>
    <property type="match status" value="1"/>
</dbReference>
<comment type="similarity">
    <text evidence="1">Belongs to the KIN17 family.</text>
</comment>
<dbReference type="Pfam" id="PF25092">
    <property type="entry name" value="SH3_KIN17_C"/>
    <property type="match status" value="1"/>
</dbReference>
<dbReference type="GO" id="GO:0008270">
    <property type="term" value="F:zinc ion binding"/>
    <property type="evidence" value="ECO:0007669"/>
    <property type="project" value="UniProtKB-KW"/>
</dbReference>
<organism evidence="7 8">
    <name type="scientific">Pocillopora meandrina</name>
    <dbReference type="NCBI Taxonomy" id="46732"/>
    <lineage>
        <taxon>Eukaryota</taxon>
        <taxon>Metazoa</taxon>
        <taxon>Cnidaria</taxon>
        <taxon>Anthozoa</taxon>
        <taxon>Hexacorallia</taxon>
        <taxon>Scleractinia</taxon>
        <taxon>Astrocoeniina</taxon>
        <taxon>Pocilloporidae</taxon>
        <taxon>Pocillopora</taxon>
    </lineage>
</organism>
<dbReference type="GO" id="GO:0003690">
    <property type="term" value="F:double-stranded DNA binding"/>
    <property type="evidence" value="ECO:0007669"/>
    <property type="project" value="TreeGrafter"/>
</dbReference>
<dbReference type="Pfam" id="PF10357">
    <property type="entry name" value="WH_KIN17"/>
    <property type="match status" value="1"/>
</dbReference>
<evidence type="ECO:0000256" key="4">
    <source>
        <dbReference type="ARBA" id="ARBA00022833"/>
    </source>
</evidence>